<feature type="region of interest" description="Disordered" evidence="1">
    <location>
        <begin position="139"/>
        <end position="189"/>
    </location>
</feature>
<accession>A0A0S4QIU7</accession>
<feature type="compositionally biased region" description="Gly residues" evidence="1">
    <location>
        <begin position="146"/>
        <end position="160"/>
    </location>
</feature>
<keyword evidence="3" id="KW-1185">Reference proteome</keyword>
<dbReference type="EMBL" id="FAOZ01000005">
    <property type="protein sequence ID" value="CUU55472.1"/>
    <property type="molecule type" value="Genomic_DNA"/>
</dbReference>
<reference evidence="3" key="1">
    <citation type="submission" date="2015-11" db="EMBL/GenBank/DDBJ databases">
        <authorList>
            <person name="Varghese N."/>
        </authorList>
    </citation>
    <scope>NUCLEOTIDE SEQUENCE [LARGE SCALE GENOMIC DNA]</scope>
    <source>
        <strain evidence="3">DSM 45899</strain>
    </source>
</reference>
<organism evidence="2 3">
    <name type="scientific">Parafrankia irregularis</name>
    <dbReference type="NCBI Taxonomy" id="795642"/>
    <lineage>
        <taxon>Bacteria</taxon>
        <taxon>Bacillati</taxon>
        <taxon>Actinomycetota</taxon>
        <taxon>Actinomycetes</taxon>
        <taxon>Frankiales</taxon>
        <taxon>Frankiaceae</taxon>
        <taxon>Parafrankia</taxon>
    </lineage>
</organism>
<protein>
    <submittedName>
        <fullName evidence="2">Uncharacterized protein</fullName>
    </submittedName>
</protein>
<dbReference type="Proteomes" id="UP000198802">
    <property type="component" value="Unassembled WGS sequence"/>
</dbReference>
<name>A0A0S4QIU7_9ACTN</name>
<dbReference type="AlphaFoldDB" id="A0A0S4QIU7"/>
<evidence type="ECO:0000256" key="1">
    <source>
        <dbReference type="SAM" id="MobiDB-lite"/>
    </source>
</evidence>
<evidence type="ECO:0000313" key="2">
    <source>
        <dbReference type="EMBL" id="CUU55472.1"/>
    </source>
</evidence>
<sequence>MTRPPAGPRPSPRGRVRLGLWGATSSGKTTLMAAMQLAAIQHKPREPGGRHVRWTITSADRATGSALERLRSTLVQDHRFPPATLANTPLRLIFEGRVLRPGSSPARPRPERTPPIDFTLDFLDVSGALYYRGGGSGGSEISTLDGGSGSGSGGGGGGGGVEDDGLRFDDDETSAPTPARRPPDRGAAQHEELVDHLVRCDGIVLLFDPIRERDRADGDNYAYFDAMINRVLEKVRTAGRSRGGLLPHHLAVCVTKFDDPRVLGVALDGRLNTLANGSGPPRIESDVAHRYFDQLCNRSTGASHLRDAIGGFFDPSRVRFYATSSIGLFVGPDGRFNPVDYSNIVMTGGVPRIRGRVAPMNVLEPVVGLVTRINGERR</sequence>
<proteinExistence type="predicted"/>
<dbReference type="RefSeq" id="WP_226931277.1">
    <property type="nucleotide sequence ID" value="NZ_FAOZ01000005.1"/>
</dbReference>
<evidence type="ECO:0000313" key="3">
    <source>
        <dbReference type="Proteomes" id="UP000198802"/>
    </source>
</evidence>
<gene>
    <name evidence="2" type="ORF">Ga0074812_105122</name>
</gene>